<reference evidence="2 3" key="1">
    <citation type="submission" date="2016-10" db="EMBL/GenBank/DDBJ databases">
        <authorList>
            <person name="de Groot N.N."/>
        </authorList>
    </citation>
    <scope>NUCLEOTIDE SEQUENCE [LARGE SCALE GENOMIC DNA]</scope>
    <source>
        <strain evidence="2 3">CGMCC 1.11147</strain>
    </source>
</reference>
<feature type="region of interest" description="Disordered" evidence="1">
    <location>
        <begin position="180"/>
        <end position="208"/>
    </location>
</feature>
<name>A0A1G9WJK7_9ACTN</name>
<gene>
    <name evidence="2" type="ORF">SAMN05192576_1068</name>
</gene>
<proteinExistence type="predicted"/>
<feature type="region of interest" description="Disordered" evidence="1">
    <location>
        <begin position="1"/>
        <end position="27"/>
    </location>
</feature>
<evidence type="ECO:0000256" key="1">
    <source>
        <dbReference type="SAM" id="MobiDB-lite"/>
    </source>
</evidence>
<sequence>MNRVFSRTGADTPGRPDPHQGRPPAEEEYSRCLEAGKYRILDTRIEAWVQTLADRGIAISRDAPLSGPRWLGAVRPPEQHHRIQRIDPTAPGGLALWFARTLVDGAQFGVDVGVGTPTGRSEPPVLVDVVPPCGCDACDDGSEALLEAVDDWFVTVARGGVVHARDGERRITRTINGWQGTGDADEAWLDQSASPPPGLRQWSGEPWL</sequence>
<organism evidence="2 3">
    <name type="scientific">Nocardioides szechwanensis</name>
    <dbReference type="NCBI Taxonomy" id="1005944"/>
    <lineage>
        <taxon>Bacteria</taxon>
        <taxon>Bacillati</taxon>
        <taxon>Actinomycetota</taxon>
        <taxon>Actinomycetes</taxon>
        <taxon>Propionibacteriales</taxon>
        <taxon>Nocardioidaceae</taxon>
        <taxon>Nocardioides</taxon>
    </lineage>
</organism>
<feature type="compositionally biased region" description="Basic and acidic residues" evidence="1">
    <location>
        <begin position="14"/>
        <end position="27"/>
    </location>
</feature>
<dbReference type="InterPro" id="IPR045773">
    <property type="entry name" value="DUF6226"/>
</dbReference>
<keyword evidence="3" id="KW-1185">Reference proteome</keyword>
<dbReference type="STRING" id="1005944.SAMN05192576_1068"/>
<protein>
    <submittedName>
        <fullName evidence="2">Uncharacterized protein</fullName>
    </submittedName>
</protein>
<dbReference type="AlphaFoldDB" id="A0A1G9WJK7"/>
<dbReference type="EMBL" id="FNIC01000001">
    <property type="protein sequence ID" value="SDM84225.1"/>
    <property type="molecule type" value="Genomic_DNA"/>
</dbReference>
<dbReference type="Proteomes" id="UP000199004">
    <property type="component" value="Unassembled WGS sequence"/>
</dbReference>
<dbReference type="Pfam" id="PF19736">
    <property type="entry name" value="DUF6226"/>
    <property type="match status" value="1"/>
</dbReference>
<evidence type="ECO:0000313" key="3">
    <source>
        <dbReference type="Proteomes" id="UP000199004"/>
    </source>
</evidence>
<accession>A0A1G9WJK7</accession>
<evidence type="ECO:0000313" key="2">
    <source>
        <dbReference type="EMBL" id="SDM84225.1"/>
    </source>
</evidence>